<dbReference type="EC" id="2.1.2.9" evidence="2 5"/>
<gene>
    <name evidence="5" type="primary">fmt</name>
    <name evidence="8" type="ORF">A1sIA56_03425</name>
</gene>
<dbReference type="Proteomes" id="UP000217215">
    <property type="component" value="Chromosome"/>
</dbReference>
<feature type="binding site" evidence="5">
    <location>
        <begin position="105"/>
        <end position="108"/>
    </location>
    <ligand>
        <name>(6S)-5,6,7,8-tetrahydrofolate</name>
        <dbReference type="ChEBI" id="CHEBI:57453"/>
    </ligand>
</feature>
<dbReference type="CDD" id="cd08646">
    <property type="entry name" value="FMT_core_Met-tRNA-FMT_N"/>
    <property type="match status" value="1"/>
</dbReference>
<accession>A0A249KGP9</accession>
<dbReference type="GO" id="GO:0004479">
    <property type="term" value="F:methionyl-tRNA formyltransferase activity"/>
    <property type="evidence" value="ECO:0007669"/>
    <property type="project" value="UniProtKB-UniRule"/>
</dbReference>
<dbReference type="AlphaFoldDB" id="A0A249KGP9"/>
<dbReference type="Pfam" id="PF00551">
    <property type="entry name" value="Formyl_trans_N"/>
    <property type="match status" value="1"/>
</dbReference>
<dbReference type="KEGG" id="psuf:A1sIA56_03425"/>
<dbReference type="HAMAP" id="MF_00182">
    <property type="entry name" value="Formyl_trans"/>
    <property type="match status" value="1"/>
</dbReference>
<evidence type="ECO:0000259" key="7">
    <source>
        <dbReference type="Pfam" id="PF02911"/>
    </source>
</evidence>
<dbReference type="NCBIfam" id="TIGR00460">
    <property type="entry name" value="fmt"/>
    <property type="match status" value="1"/>
</dbReference>
<dbReference type="InterPro" id="IPR002376">
    <property type="entry name" value="Formyl_transf_N"/>
</dbReference>
<evidence type="ECO:0000256" key="3">
    <source>
        <dbReference type="ARBA" id="ARBA00022679"/>
    </source>
</evidence>
<dbReference type="CDD" id="cd08704">
    <property type="entry name" value="Met_tRNA_FMT_C"/>
    <property type="match status" value="1"/>
</dbReference>
<comment type="similarity">
    <text evidence="1 5">Belongs to the Fmt family.</text>
</comment>
<dbReference type="EMBL" id="CP016773">
    <property type="protein sequence ID" value="ASY15961.1"/>
    <property type="molecule type" value="Genomic_DNA"/>
</dbReference>
<dbReference type="InterPro" id="IPR005793">
    <property type="entry name" value="Formyl_trans_C"/>
</dbReference>
<dbReference type="InterPro" id="IPR044135">
    <property type="entry name" value="Met-tRNA-FMT_C"/>
</dbReference>
<evidence type="ECO:0000256" key="5">
    <source>
        <dbReference type="HAMAP-Rule" id="MF_00182"/>
    </source>
</evidence>
<dbReference type="InterPro" id="IPR011034">
    <property type="entry name" value="Formyl_transferase-like_C_sf"/>
</dbReference>
<evidence type="ECO:0000256" key="1">
    <source>
        <dbReference type="ARBA" id="ARBA00010699"/>
    </source>
</evidence>
<sequence>MKIIVAATPDVAIPTLNWLITSEHQLLSVITQPDRPAGRGRTLKESVISEWARDNDVPCFKPASVTETATLIEGADVLLTIGYGVLLPKELLSIPMHGCLNLHFSLLPRWRGAAPVQRAIEAGDPVSGVTVFQLDPGMDTGPIYSVKRFALDSDITSDELFSELGALGVEAVEDSLNAIKAGIRPEPQKSDGATRAMKISKEECEINWNLDAQLISQKIRAFTSSPGAWTRFRGEVVKIDSVNISKETLQPGVLKVVNKELLVGTSSNAVSIGFLTPAGKSRMDAKSWLNGARLGDGELFG</sequence>
<protein>
    <recommendedName>
        <fullName evidence="2 5">Methionyl-tRNA formyltransferase</fullName>
        <ecNumber evidence="2 5">2.1.2.9</ecNumber>
    </recommendedName>
</protein>
<reference evidence="8 9" key="1">
    <citation type="submission" date="2016-07" db="EMBL/GenBank/DDBJ databases">
        <title>High microdiversification within the ubiquitous acI lineage of Actinobacteria.</title>
        <authorList>
            <person name="Neuenschwander S.M."/>
            <person name="Salcher M."/>
            <person name="Ghai R."/>
            <person name="Pernthaler J."/>
        </authorList>
    </citation>
    <scope>NUCLEOTIDE SEQUENCE [LARGE SCALE GENOMIC DNA]</scope>
    <source>
        <strain evidence="8">MMS-IA-56</strain>
    </source>
</reference>
<keyword evidence="4 5" id="KW-0648">Protein biosynthesis</keyword>
<dbReference type="PANTHER" id="PTHR11138:SF5">
    <property type="entry name" value="METHIONYL-TRNA FORMYLTRANSFERASE, MITOCHONDRIAL"/>
    <property type="match status" value="1"/>
</dbReference>
<evidence type="ECO:0000259" key="6">
    <source>
        <dbReference type="Pfam" id="PF00551"/>
    </source>
</evidence>
<dbReference type="GO" id="GO:0005829">
    <property type="term" value="C:cytosol"/>
    <property type="evidence" value="ECO:0007669"/>
    <property type="project" value="TreeGrafter"/>
</dbReference>
<keyword evidence="9" id="KW-1185">Reference proteome</keyword>
<organism evidence="8 9">
    <name type="scientific">Candidatus Planktophila sulfonica</name>
    <dbReference type="NCBI Taxonomy" id="1884904"/>
    <lineage>
        <taxon>Bacteria</taxon>
        <taxon>Bacillati</taxon>
        <taxon>Actinomycetota</taxon>
        <taxon>Actinomycetes</taxon>
        <taxon>Candidatus Nanopelagicales</taxon>
        <taxon>Candidatus Nanopelagicaceae</taxon>
        <taxon>Candidatus Planktophila</taxon>
    </lineage>
</organism>
<comment type="function">
    <text evidence="5">Attaches a formyl group to the free amino group of methionyl-tRNA(fMet). The formyl group appears to play a dual role in the initiator identity of N-formylmethionyl-tRNA by promoting its recognition by IF2 and preventing the misappropriation of this tRNA by the elongation apparatus.</text>
</comment>
<dbReference type="RefSeq" id="WP_095673554.1">
    <property type="nucleotide sequence ID" value="NZ_CP016773.1"/>
</dbReference>
<dbReference type="Pfam" id="PF02911">
    <property type="entry name" value="Formyl_trans_C"/>
    <property type="match status" value="1"/>
</dbReference>
<feature type="domain" description="Formyl transferase C-terminal" evidence="7">
    <location>
        <begin position="198"/>
        <end position="292"/>
    </location>
</feature>
<evidence type="ECO:0000256" key="4">
    <source>
        <dbReference type="ARBA" id="ARBA00022917"/>
    </source>
</evidence>
<dbReference type="InterPro" id="IPR005794">
    <property type="entry name" value="Fmt"/>
</dbReference>
<dbReference type="InterPro" id="IPR041711">
    <property type="entry name" value="Met-tRNA-FMT_N"/>
</dbReference>
<dbReference type="SUPFAM" id="SSF50486">
    <property type="entry name" value="FMT C-terminal domain-like"/>
    <property type="match status" value="1"/>
</dbReference>
<evidence type="ECO:0000256" key="2">
    <source>
        <dbReference type="ARBA" id="ARBA00012261"/>
    </source>
</evidence>
<dbReference type="SUPFAM" id="SSF53328">
    <property type="entry name" value="Formyltransferase"/>
    <property type="match status" value="1"/>
</dbReference>
<name>A0A249KGP9_9ACTN</name>
<evidence type="ECO:0000313" key="8">
    <source>
        <dbReference type="EMBL" id="ASY15961.1"/>
    </source>
</evidence>
<keyword evidence="3 5" id="KW-0808">Transferase</keyword>
<dbReference type="PANTHER" id="PTHR11138">
    <property type="entry name" value="METHIONYL-TRNA FORMYLTRANSFERASE"/>
    <property type="match status" value="1"/>
</dbReference>
<feature type="domain" description="Formyl transferase N-terminal" evidence="6">
    <location>
        <begin position="1"/>
        <end position="164"/>
    </location>
</feature>
<evidence type="ECO:0000313" key="9">
    <source>
        <dbReference type="Proteomes" id="UP000217215"/>
    </source>
</evidence>
<comment type="catalytic activity">
    <reaction evidence="5">
        <text>L-methionyl-tRNA(fMet) + (6R)-10-formyltetrahydrofolate = N-formyl-L-methionyl-tRNA(fMet) + (6S)-5,6,7,8-tetrahydrofolate + H(+)</text>
        <dbReference type="Rhea" id="RHEA:24380"/>
        <dbReference type="Rhea" id="RHEA-COMP:9952"/>
        <dbReference type="Rhea" id="RHEA-COMP:9953"/>
        <dbReference type="ChEBI" id="CHEBI:15378"/>
        <dbReference type="ChEBI" id="CHEBI:57453"/>
        <dbReference type="ChEBI" id="CHEBI:78530"/>
        <dbReference type="ChEBI" id="CHEBI:78844"/>
        <dbReference type="ChEBI" id="CHEBI:195366"/>
        <dbReference type="EC" id="2.1.2.9"/>
    </reaction>
</comment>
<dbReference type="OrthoDB" id="9802815at2"/>
<dbReference type="Gene3D" id="3.40.50.12230">
    <property type="match status" value="1"/>
</dbReference>
<dbReference type="InterPro" id="IPR036477">
    <property type="entry name" value="Formyl_transf_N_sf"/>
</dbReference>
<proteinExistence type="inferred from homology"/>